<sequence>SGLNVEALKKRIAAATELMAQDAERFEQYARTKVTPVQAVEFLKATLAKLSNKPTGDAHFSEPMVNTIMELFSREDQTVFGMWNAMTAWATHHKLKAGAVRLSTQLGREGKVSSAMRSKQWHELLAA</sequence>
<organism evidence="1">
    <name type="scientific">marine sediment metagenome</name>
    <dbReference type="NCBI Taxonomy" id="412755"/>
    <lineage>
        <taxon>unclassified sequences</taxon>
        <taxon>metagenomes</taxon>
        <taxon>ecological metagenomes</taxon>
    </lineage>
</organism>
<reference evidence="1" key="1">
    <citation type="journal article" date="2014" name="Front. Microbiol.">
        <title>High frequency of phylogenetically diverse reductive dehalogenase-homologous genes in deep subseafloor sedimentary metagenomes.</title>
        <authorList>
            <person name="Kawai M."/>
            <person name="Futagami T."/>
            <person name="Toyoda A."/>
            <person name="Takaki Y."/>
            <person name="Nishi S."/>
            <person name="Hori S."/>
            <person name="Arai W."/>
            <person name="Tsubouchi T."/>
            <person name="Morono Y."/>
            <person name="Uchiyama I."/>
            <person name="Ito T."/>
            <person name="Fujiyama A."/>
            <person name="Inagaki F."/>
            <person name="Takami H."/>
        </authorList>
    </citation>
    <scope>NUCLEOTIDE SEQUENCE</scope>
    <source>
        <strain evidence="1">Expedition CK06-06</strain>
    </source>
</reference>
<protein>
    <submittedName>
        <fullName evidence="1">Uncharacterized protein</fullName>
    </submittedName>
</protein>
<comment type="caution">
    <text evidence="1">The sequence shown here is derived from an EMBL/GenBank/DDBJ whole genome shotgun (WGS) entry which is preliminary data.</text>
</comment>
<gene>
    <name evidence="1" type="ORF">S01H1_16907</name>
</gene>
<proteinExistence type="predicted"/>
<dbReference type="EMBL" id="BARS01008928">
    <property type="protein sequence ID" value="GAF68056.1"/>
    <property type="molecule type" value="Genomic_DNA"/>
</dbReference>
<accession>X0RYK5</accession>
<name>X0RYK5_9ZZZZ</name>
<evidence type="ECO:0000313" key="1">
    <source>
        <dbReference type="EMBL" id="GAF68056.1"/>
    </source>
</evidence>
<feature type="non-terminal residue" evidence="1">
    <location>
        <position position="1"/>
    </location>
</feature>
<dbReference type="AlphaFoldDB" id="X0RYK5"/>